<dbReference type="RefSeq" id="YP_008519704.1">
    <property type="nucleotide sequence ID" value="NC_022260.1"/>
</dbReference>
<evidence type="ECO:0000256" key="4">
    <source>
        <dbReference type="ARBA" id="ARBA00035155"/>
    </source>
</evidence>
<dbReference type="CDD" id="cd01425">
    <property type="entry name" value="RPS2"/>
    <property type="match status" value="1"/>
</dbReference>
<proteinExistence type="inferred from homology"/>
<dbReference type="HAMAP" id="MF_00291_B">
    <property type="entry name" value="Ribosomal_uS2_B"/>
    <property type="match status" value="1"/>
</dbReference>
<dbReference type="GO" id="GO:0003735">
    <property type="term" value="F:structural constituent of ribosome"/>
    <property type="evidence" value="ECO:0007669"/>
    <property type="project" value="InterPro"/>
</dbReference>
<accession>T1RJB7</accession>
<protein>
    <recommendedName>
        <fullName evidence="4 5">Small ribosomal subunit protein uS2c</fullName>
    </recommendedName>
</protein>
<geneLocation type="chloroplast" evidence="7"/>
<dbReference type="InterPro" id="IPR005706">
    <property type="entry name" value="Ribosomal_uS2_bac/mit/plastid"/>
</dbReference>
<dbReference type="GeneID" id="16791704"/>
<dbReference type="EMBL" id="KC598087">
    <property type="protein sequence ID" value="AGI99058.1"/>
    <property type="molecule type" value="Genomic_DNA"/>
</dbReference>
<keyword evidence="3 5" id="KW-0687">Ribonucleoprotein</keyword>
<name>T1RJB7_9STRA</name>
<evidence type="ECO:0000256" key="5">
    <source>
        <dbReference type="HAMAP-Rule" id="MF_00291"/>
    </source>
</evidence>
<dbReference type="AlphaFoldDB" id="T1RJB7"/>
<organism evidence="7">
    <name type="scientific">Nannochloropsis oculata</name>
    <dbReference type="NCBI Taxonomy" id="43925"/>
    <lineage>
        <taxon>Eukaryota</taxon>
        <taxon>Sar</taxon>
        <taxon>Stramenopiles</taxon>
        <taxon>Ochrophyta</taxon>
        <taxon>Eustigmatophyceae</taxon>
        <taxon>Eustigmatales</taxon>
        <taxon>Monodopsidaceae</taxon>
        <taxon>Nannochloropsis</taxon>
    </lineage>
</organism>
<keyword evidence="2 5" id="KW-0689">Ribosomal protein</keyword>
<dbReference type="InterPro" id="IPR018130">
    <property type="entry name" value="Ribosomal_uS2_CS"/>
</dbReference>
<dbReference type="Gene3D" id="3.40.50.10490">
    <property type="entry name" value="Glucose-6-phosphate isomerase like protein, domain 1"/>
    <property type="match status" value="1"/>
</dbReference>
<dbReference type="PROSITE" id="PS00963">
    <property type="entry name" value="RIBOSOMAL_S2_2"/>
    <property type="match status" value="1"/>
</dbReference>
<comment type="subcellular location">
    <subcellularLocation>
        <location evidence="5">Plastid</location>
        <location evidence="5">Chloroplast</location>
    </subcellularLocation>
</comment>
<evidence type="ECO:0000313" key="7">
    <source>
        <dbReference type="EMBL" id="AGI99058.1"/>
    </source>
</evidence>
<sequence length="251" mass="29179">MAEGTRHPPINQKLARFFKVGLHYGHKKKEWNPKMVPFLFHSFPEVNREYHFINLYETQKYLNKACRYLRTASLKRKVILFVGTKKRLASAIQQEAMRCGAFYVNYRWLGGMLTNWKTIQKRIRRLRVLETLQAYGILNYYPKKESAKLKRELEKLNNYLAGIKNMPYLPDVVVLIDQEHELTAIKECKTLKIPIISIIDSNSNPDLVDLGIPGNDDSVKAIRYVLHRLARAIAGHQQSQNDKLLTQAALN</sequence>
<comment type="similarity">
    <text evidence="1 5 6">Belongs to the universal ribosomal protein uS2 family.</text>
</comment>
<reference evidence="7" key="1">
    <citation type="journal article" date="2013" name="BMC Genomics">
        <title>Nannochloropsis plastid and mitochondrial phylogenomes reveal organelle diversification mechanism and intragenus phylotyping strategy in microalgae.</title>
        <authorList>
            <person name="Wei L."/>
            <person name="Xin Y."/>
            <person name="Wang D."/>
            <person name="Jing X."/>
            <person name="Zhou Q."/>
            <person name="Su X."/>
            <person name="Jia J."/>
            <person name="Ning K."/>
            <person name="Chen F."/>
            <person name="Hu Q."/>
            <person name="Xu J."/>
        </authorList>
    </citation>
    <scope>NUCLEOTIDE SEQUENCE</scope>
    <source>
        <strain evidence="7">CCMP525</strain>
    </source>
</reference>
<dbReference type="PANTHER" id="PTHR12534">
    <property type="entry name" value="30S RIBOSOMAL PROTEIN S2 PROKARYOTIC AND ORGANELLAR"/>
    <property type="match status" value="1"/>
</dbReference>
<keyword evidence="7" id="KW-0150">Chloroplast</keyword>
<dbReference type="Pfam" id="PF00318">
    <property type="entry name" value="Ribosomal_S2"/>
    <property type="match status" value="1"/>
</dbReference>
<dbReference type="PANTHER" id="PTHR12534:SF0">
    <property type="entry name" value="SMALL RIBOSOMAL SUBUNIT PROTEIN US2M"/>
    <property type="match status" value="1"/>
</dbReference>
<dbReference type="PRINTS" id="PR00395">
    <property type="entry name" value="RIBOSOMALS2"/>
</dbReference>
<dbReference type="GO" id="GO:0009507">
    <property type="term" value="C:chloroplast"/>
    <property type="evidence" value="ECO:0007669"/>
    <property type="project" value="UniProtKB-SubCell"/>
</dbReference>
<dbReference type="SUPFAM" id="SSF52313">
    <property type="entry name" value="Ribosomal protein S2"/>
    <property type="match status" value="1"/>
</dbReference>
<dbReference type="InterPro" id="IPR001865">
    <property type="entry name" value="Ribosomal_uS2"/>
</dbReference>
<dbReference type="NCBIfam" id="TIGR01011">
    <property type="entry name" value="rpsB_bact"/>
    <property type="match status" value="1"/>
</dbReference>
<dbReference type="GO" id="GO:0005763">
    <property type="term" value="C:mitochondrial small ribosomal subunit"/>
    <property type="evidence" value="ECO:0007669"/>
    <property type="project" value="TreeGrafter"/>
</dbReference>
<evidence type="ECO:0000256" key="3">
    <source>
        <dbReference type="ARBA" id="ARBA00023274"/>
    </source>
</evidence>
<dbReference type="Gene3D" id="1.10.287.610">
    <property type="entry name" value="Helix hairpin bin"/>
    <property type="match status" value="1"/>
</dbReference>
<keyword evidence="7" id="KW-0934">Plastid</keyword>
<evidence type="ECO:0000256" key="2">
    <source>
        <dbReference type="ARBA" id="ARBA00022980"/>
    </source>
</evidence>
<dbReference type="FunFam" id="1.10.287.610:FF:000001">
    <property type="entry name" value="30S ribosomal protein S2"/>
    <property type="match status" value="1"/>
</dbReference>
<dbReference type="GO" id="GO:0006412">
    <property type="term" value="P:translation"/>
    <property type="evidence" value="ECO:0007669"/>
    <property type="project" value="UniProtKB-UniRule"/>
</dbReference>
<evidence type="ECO:0000256" key="1">
    <source>
        <dbReference type="ARBA" id="ARBA00006242"/>
    </source>
</evidence>
<dbReference type="InterPro" id="IPR023591">
    <property type="entry name" value="Ribosomal_uS2_flav_dom_sf"/>
</dbReference>
<evidence type="ECO:0000256" key="6">
    <source>
        <dbReference type="RuleBase" id="RU003631"/>
    </source>
</evidence>
<gene>
    <name evidence="5 7" type="primary">rps2</name>
</gene>